<name>A0AAV2G499_9ROSI</name>
<dbReference type="EMBL" id="OZ034821">
    <property type="protein sequence ID" value="CAL1405498.1"/>
    <property type="molecule type" value="Genomic_DNA"/>
</dbReference>
<dbReference type="AlphaFoldDB" id="A0AAV2G499"/>
<accession>A0AAV2G499</accession>
<sequence>MSTLAFYSGSGIIVGEVLPAVKNEISSPPSSSSSIVLLLSIVVLATAGCHHRWSKLSLRHRLASRRLRVMFSNDDLVVNHADLSVSRSPVKVHYCSGQWGSLHQRHGELLKFDDFTSRLSPV</sequence>
<gene>
    <name evidence="1" type="ORF">LTRI10_LOCUS45281</name>
</gene>
<organism evidence="1 2">
    <name type="scientific">Linum trigynum</name>
    <dbReference type="NCBI Taxonomy" id="586398"/>
    <lineage>
        <taxon>Eukaryota</taxon>
        <taxon>Viridiplantae</taxon>
        <taxon>Streptophyta</taxon>
        <taxon>Embryophyta</taxon>
        <taxon>Tracheophyta</taxon>
        <taxon>Spermatophyta</taxon>
        <taxon>Magnoliopsida</taxon>
        <taxon>eudicotyledons</taxon>
        <taxon>Gunneridae</taxon>
        <taxon>Pentapetalae</taxon>
        <taxon>rosids</taxon>
        <taxon>fabids</taxon>
        <taxon>Malpighiales</taxon>
        <taxon>Linaceae</taxon>
        <taxon>Linum</taxon>
    </lineage>
</organism>
<protein>
    <submittedName>
        <fullName evidence="1">Uncharacterized protein</fullName>
    </submittedName>
</protein>
<keyword evidence="2" id="KW-1185">Reference proteome</keyword>
<dbReference type="Proteomes" id="UP001497516">
    <property type="component" value="Chromosome 8"/>
</dbReference>
<evidence type="ECO:0000313" key="1">
    <source>
        <dbReference type="EMBL" id="CAL1405498.1"/>
    </source>
</evidence>
<proteinExistence type="predicted"/>
<reference evidence="1 2" key="1">
    <citation type="submission" date="2024-04" db="EMBL/GenBank/DDBJ databases">
        <authorList>
            <person name="Fracassetti M."/>
        </authorList>
    </citation>
    <scope>NUCLEOTIDE SEQUENCE [LARGE SCALE GENOMIC DNA]</scope>
</reference>
<evidence type="ECO:0000313" key="2">
    <source>
        <dbReference type="Proteomes" id="UP001497516"/>
    </source>
</evidence>